<dbReference type="GO" id="GO:0055085">
    <property type="term" value="P:transmembrane transport"/>
    <property type="evidence" value="ECO:0007669"/>
    <property type="project" value="InterPro"/>
</dbReference>
<feature type="transmembrane region" description="Helical" evidence="5">
    <location>
        <begin position="339"/>
        <end position="369"/>
    </location>
</feature>
<organism evidence="7 8">
    <name type="scientific">Parafilimonas terrae</name>
    <dbReference type="NCBI Taxonomy" id="1465490"/>
    <lineage>
        <taxon>Bacteria</taxon>
        <taxon>Pseudomonadati</taxon>
        <taxon>Bacteroidota</taxon>
        <taxon>Chitinophagia</taxon>
        <taxon>Chitinophagales</taxon>
        <taxon>Chitinophagaceae</taxon>
        <taxon>Parafilimonas</taxon>
    </lineage>
</organism>
<keyword evidence="4 5" id="KW-0472">Membrane</keyword>
<evidence type="ECO:0000256" key="5">
    <source>
        <dbReference type="SAM" id="Phobius"/>
    </source>
</evidence>
<protein>
    <submittedName>
        <fullName evidence="7">Carbonic anhydrase</fullName>
    </submittedName>
</protein>
<feature type="transmembrane region" description="Helical" evidence="5">
    <location>
        <begin position="389"/>
        <end position="419"/>
    </location>
</feature>
<keyword evidence="2 5" id="KW-0812">Transmembrane</keyword>
<dbReference type="PANTHER" id="PTHR11814">
    <property type="entry name" value="SULFATE TRANSPORTER"/>
    <property type="match status" value="1"/>
</dbReference>
<sequence length="515" mass="55868">MKRTFKYYRIIWVRHDLSAGLSVFLVALPLCLGIALASGAPLYAGLLSGIIGGIVAGSISGSQLAVSGPAAGLTTLVASSIISFGDYKIFLLTVIVAGIFQLLLGLLKLGVIANYFPSAVIKGMLAAIGIILISKQIPLALGYDRPDFWTTGFLELVSSKNIAGHVSEFNHHITRGSIIIAIASLAVLILLQQPFAKKLRIIPAPLFAVITGILINTALNATNTFHLKTSQLVNIPSDIFANISFPDISKIFSSIEIWKDGITIGMLATLETLLCIEAIDKLDRHNRITPVNRELVAQGIGNITCGFLGAIPITAVVVRGSANVDAGAKTKMAAITHGLFLLLAVLFIPFLLNQIPYASLAAILLVTGYNLAKPKLFKNMYSLGWKQFLPFMLTIIIILATDLLIGVSIGLLLSVYFIIRNNFKAEYRITKTIRNGIETELIKLNSNVTFLNKVNLKKALDNVPEYSMLTIDGSECNFIDYDILEIISEFENKAKDRHIALHTMGIKKVNVTAIH</sequence>
<evidence type="ECO:0000256" key="4">
    <source>
        <dbReference type="ARBA" id="ARBA00023136"/>
    </source>
</evidence>
<reference evidence="7 8" key="1">
    <citation type="submission" date="2016-10" db="EMBL/GenBank/DDBJ databases">
        <authorList>
            <person name="de Groot N.N."/>
        </authorList>
    </citation>
    <scope>NUCLEOTIDE SEQUENCE [LARGE SCALE GENOMIC DNA]</scope>
    <source>
        <strain evidence="7 8">DSM 28286</strain>
    </source>
</reference>
<evidence type="ECO:0000256" key="3">
    <source>
        <dbReference type="ARBA" id="ARBA00022989"/>
    </source>
</evidence>
<dbReference type="GO" id="GO:0016020">
    <property type="term" value="C:membrane"/>
    <property type="evidence" value="ECO:0007669"/>
    <property type="project" value="UniProtKB-SubCell"/>
</dbReference>
<proteinExistence type="predicted"/>
<feature type="transmembrane region" description="Helical" evidence="5">
    <location>
        <begin position="115"/>
        <end position="133"/>
    </location>
</feature>
<evidence type="ECO:0000256" key="1">
    <source>
        <dbReference type="ARBA" id="ARBA00004141"/>
    </source>
</evidence>
<dbReference type="InterPro" id="IPR001902">
    <property type="entry name" value="SLC26A/SulP_fam"/>
</dbReference>
<dbReference type="AlphaFoldDB" id="A0A1I5YQR7"/>
<accession>A0A1I5YQR7</accession>
<dbReference type="Pfam" id="PF00916">
    <property type="entry name" value="Sulfate_transp"/>
    <property type="match status" value="1"/>
</dbReference>
<evidence type="ECO:0000259" key="6">
    <source>
        <dbReference type="Pfam" id="PF00916"/>
    </source>
</evidence>
<keyword evidence="3 5" id="KW-1133">Transmembrane helix</keyword>
<evidence type="ECO:0000313" key="7">
    <source>
        <dbReference type="EMBL" id="SFQ46634.1"/>
    </source>
</evidence>
<dbReference type="EMBL" id="FOXQ01000013">
    <property type="protein sequence ID" value="SFQ46634.1"/>
    <property type="molecule type" value="Genomic_DNA"/>
</dbReference>
<comment type="subcellular location">
    <subcellularLocation>
        <location evidence="1">Membrane</location>
        <topology evidence="1">Multi-pass membrane protein</topology>
    </subcellularLocation>
</comment>
<evidence type="ECO:0000313" key="8">
    <source>
        <dbReference type="Proteomes" id="UP000199031"/>
    </source>
</evidence>
<dbReference type="STRING" id="1465490.SAMN05444277_113133"/>
<evidence type="ECO:0000256" key="2">
    <source>
        <dbReference type="ARBA" id="ARBA00022692"/>
    </source>
</evidence>
<feature type="transmembrane region" description="Helical" evidence="5">
    <location>
        <begin position="89"/>
        <end position="109"/>
    </location>
</feature>
<feature type="transmembrane region" description="Helical" evidence="5">
    <location>
        <begin position="201"/>
        <end position="219"/>
    </location>
</feature>
<dbReference type="InterPro" id="IPR011547">
    <property type="entry name" value="SLC26A/SulP_dom"/>
</dbReference>
<feature type="domain" description="SLC26A/SulP transporter" evidence="6">
    <location>
        <begin position="14"/>
        <end position="392"/>
    </location>
</feature>
<dbReference type="RefSeq" id="WP_090662004.1">
    <property type="nucleotide sequence ID" value="NZ_FOXQ01000013.1"/>
</dbReference>
<dbReference type="Proteomes" id="UP000199031">
    <property type="component" value="Unassembled WGS sequence"/>
</dbReference>
<feature type="transmembrane region" description="Helical" evidence="5">
    <location>
        <begin position="21"/>
        <end position="44"/>
    </location>
</feature>
<dbReference type="OrthoDB" id="9769739at2"/>
<name>A0A1I5YQR7_9BACT</name>
<keyword evidence="8" id="KW-1185">Reference proteome</keyword>
<gene>
    <name evidence="7" type="ORF">SAMN05444277_113133</name>
</gene>
<feature type="transmembrane region" description="Helical" evidence="5">
    <location>
        <begin position="177"/>
        <end position="195"/>
    </location>
</feature>